<dbReference type="AlphaFoldDB" id="A0AAD1U8F1"/>
<dbReference type="Proteomes" id="UP001295684">
    <property type="component" value="Unassembled WGS sequence"/>
</dbReference>
<keyword evidence="3" id="KW-1185">Reference proteome</keyword>
<dbReference type="EMBL" id="CAMPGE010001985">
    <property type="protein sequence ID" value="CAI2360788.1"/>
    <property type="molecule type" value="Genomic_DNA"/>
</dbReference>
<evidence type="ECO:0000256" key="1">
    <source>
        <dbReference type="SAM" id="Coils"/>
    </source>
</evidence>
<reference evidence="2" key="1">
    <citation type="submission" date="2023-07" db="EMBL/GenBank/DDBJ databases">
        <authorList>
            <consortium name="AG Swart"/>
            <person name="Singh M."/>
            <person name="Singh A."/>
            <person name="Seah K."/>
            <person name="Emmerich C."/>
        </authorList>
    </citation>
    <scope>NUCLEOTIDE SEQUENCE</scope>
    <source>
        <strain evidence="2">DP1</strain>
    </source>
</reference>
<protein>
    <submittedName>
        <fullName evidence="2">Uncharacterized protein</fullName>
    </submittedName>
</protein>
<organism evidence="2 3">
    <name type="scientific">Euplotes crassus</name>
    <dbReference type="NCBI Taxonomy" id="5936"/>
    <lineage>
        <taxon>Eukaryota</taxon>
        <taxon>Sar</taxon>
        <taxon>Alveolata</taxon>
        <taxon>Ciliophora</taxon>
        <taxon>Intramacronucleata</taxon>
        <taxon>Spirotrichea</taxon>
        <taxon>Hypotrichia</taxon>
        <taxon>Euplotida</taxon>
        <taxon>Euplotidae</taxon>
        <taxon>Moneuplotes</taxon>
    </lineage>
</organism>
<evidence type="ECO:0000313" key="3">
    <source>
        <dbReference type="Proteomes" id="UP001295684"/>
    </source>
</evidence>
<evidence type="ECO:0000313" key="2">
    <source>
        <dbReference type="EMBL" id="CAI2360788.1"/>
    </source>
</evidence>
<keyword evidence="1" id="KW-0175">Coiled coil</keyword>
<comment type="caution">
    <text evidence="2">The sequence shown here is derived from an EMBL/GenBank/DDBJ whole genome shotgun (WGS) entry which is preliminary data.</text>
</comment>
<accession>A0AAD1U8F1</accession>
<gene>
    <name evidence="2" type="ORF">ECRASSUSDP1_LOCUS2093</name>
</gene>
<feature type="coiled-coil region" evidence="1">
    <location>
        <begin position="323"/>
        <end position="354"/>
    </location>
</feature>
<name>A0AAD1U8F1_EUPCR</name>
<sequence>MSNQWIRELCREVKISIMKDDTPMNILDPEIYGDYNLMSFTKKGIDLKNWLENVTTRYEKMRIQNFGKIDIDFNEISKAKVKKLLKTKSELKYYQIGHADNRLNESKSDLEVLPKVKDSRRSYSLDRNRIHACYDLTMDKPYKSKIFYDARIERKKFLSHLRKLKIAHQKQLDTVKHIVIDIADQIVTKKIVGFQQAINKEIGKIFDYIQYLKGKLNHQFENNLRIAKVIENYEQIAIWDVIKQGGNAQAIDIYIKKPHQYKKFMRSKTQDLNTQQKKMKLEKESKDSEDINTFQNLLNYTVGKCLATKKVVDQSTQADDETRNELMDNLKLENRDLRRQIRKLTIEKDRLDTKYRSQLDIEEFKLNDLKQHFKTIEERQLQDKNKLYEELRTVKTVLRTPYLTNKLRKSKYKRISQCVTSRNSSTKRFLNFNMKKNISEITGKIEQGIQTEKDKNIEALKAKPRAKSAGRITTSPENKKKVKNFKFRIKSGCKKDVKVIKNKGKLCLGREQNPVKELARRNSAKASRIKVNCISVSKDDFLKPIENIDAILAKTTTDDQKRVVFTKSRYSQVNFTPKEKPSNSEFLDKIKSLKGDGSINLFQI</sequence>
<proteinExistence type="predicted"/>